<dbReference type="Proteomes" id="UP000195273">
    <property type="component" value="Chromosome"/>
</dbReference>
<evidence type="ECO:0000313" key="1">
    <source>
        <dbReference type="EMBL" id="ARU00170.1"/>
    </source>
</evidence>
<proteinExistence type="predicted"/>
<evidence type="ECO:0000313" key="2">
    <source>
        <dbReference type="Proteomes" id="UP000195273"/>
    </source>
</evidence>
<dbReference type="KEGG" id="lvs:LOKVESSMR4R_00837"/>
<dbReference type="EMBL" id="CP021431">
    <property type="protein sequence ID" value="ARU00170.1"/>
    <property type="molecule type" value="Genomic_DNA"/>
</dbReference>
<name>A0A1Y0E9U1_9RHOB</name>
<dbReference type="AlphaFoldDB" id="A0A1Y0E9U1"/>
<organism evidence="1 2">
    <name type="scientific">Yoonia vestfoldensis</name>
    <dbReference type="NCBI Taxonomy" id="245188"/>
    <lineage>
        <taxon>Bacteria</taxon>
        <taxon>Pseudomonadati</taxon>
        <taxon>Pseudomonadota</taxon>
        <taxon>Alphaproteobacteria</taxon>
        <taxon>Rhodobacterales</taxon>
        <taxon>Paracoccaceae</taxon>
        <taxon>Yoonia</taxon>
    </lineage>
</organism>
<dbReference type="RefSeq" id="WP_157898122.1">
    <property type="nucleotide sequence ID" value="NZ_CP021431.1"/>
</dbReference>
<gene>
    <name evidence="1" type="ORF">LOKVESSMR4R_00837</name>
</gene>
<reference evidence="1 2" key="1">
    <citation type="submission" date="2017-05" db="EMBL/GenBank/DDBJ databases">
        <title>Genome Sequence of Loktanella vestfoldensis Strain SMR4r Isolated from a Culture of the Diatom Skeletonema marinoi.</title>
        <authorList>
            <person name="Topel M."/>
            <person name="Pinder M.I.M."/>
            <person name="Johansson O.N."/>
            <person name="Kourtchenko O."/>
            <person name="Godhe A."/>
            <person name="Clarke A.K."/>
        </authorList>
    </citation>
    <scope>NUCLEOTIDE SEQUENCE [LARGE SCALE GENOMIC DNA]</scope>
    <source>
        <strain evidence="1 2">SMR4r</strain>
    </source>
</reference>
<sequence length="55" mass="6589">MKSERGIPNFDKLCELLKKSNQDPENLGYIYEMMALEGYEAWHEWMKVNRPDELP</sequence>
<accession>A0A1Y0E9U1</accession>
<protein>
    <submittedName>
        <fullName evidence="1">Uncharacterized protein</fullName>
    </submittedName>
</protein>
<keyword evidence="2" id="KW-1185">Reference proteome</keyword>